<keyword evidence="2" id="KW-0472">Membrane</keyword>
<feature type="compositionally biased region" description="Acidic residues" evidence="1">
    <location>
        <begin position="17"/>
        <end position="32"/>
    </location>
</feature>
<feature type="domain" description="Plastocyanin-like" evidence="4">
    <location>
        <begin position="467"/>
        <end position="565"/>
    </location>
</feature>
<organism evidence="5">
    <name type="scientific">Spongospora subterranea</name>
    <dbReference type="NCBI Taxonomy" id="70186"/>
    <lineage>
        <taxon>Eukaryota</taxon>
        <taxon>Sar</taxon>
        <taxon>Rhizaria</taxon>
        <taxon>Endomyxa</taxon>
        <taxon>Phytomyxea</taxon>
        <taxon>Plasmodiophorida</taxon>
        <taxon>Plasmodiophoridae</taxon>
        <taxon>Spongospora</taxon>
    </lineage>
</organism>
<reference evidence="5" key="1">
    <citation type="submission" date="2015-04" db="EMBL/GenBank/DDBJ databases">
        <title>The genome sequence of the plant pathogenic Rhizarian Plasmodiophora brassicae reveals insights in its biotrophic life cycle and the origin of chitin synthesis.</title>
        <authorList>
            <person name="Schwelm A."/>
            <person name="Fogelqvist J."/>
            <person name="Knaust A."/>
            <person name="Julke S."/>
            <person name="Lilja T."/>
            <person name="Dhandapani V."/>
            <person name="Bonilla-Rosso G."/>
            <person name="Karlsson M."/>
            <person name="Shevchenko A."/>
            <person name="Choi S.R."/>
            <person name="Kim H.G."/>
            <person name="Park J.Y."/>
            <person name="Lim Y.P."/>
            <person name="Ludwig-Muller J."/>
            <person name="Dixelius C."/>
        </authorList>
    </citation>
    <scope>NUCLEOTIDE SEQUENCE</scope>
    <source>
        <tissue evidence="5">Potato root galls</tissue>
    </source>
</reference>
<evidence type="ECO:0000259" key="4">
    <source>
        <dbReference type="Pfam" id="PF07731"/>
    </source>
</evidence>
<name>A0A0H5R735_9EUKA</name>
<dbReference type="Pfam" id="PF00394">
    <property type="entry name" value="Cu-oxidase"/>
    <property type="match status" value="1"/>
</dbReference>
<evidence type="ECO:0000259" key="3">
    <source>
        <dbReference type="Pfam" id="PF00394"/>
    </source>
</evidence>
<feature type="compositionally biased region" description="Basic and acidic residues" evidence="1">
    <location>
        <begin position="1"/>
        <end position="16"/>
    </location>
</feature>
<dbReference type="InterPro" id="IPR001117">
    <property type="entry name" value="Cu-oxidase_2nd"/>
</dbReference>
<evidence type="ECO:0000256" key="2">
    <source>
        <dbReference type="SAM" id="Phobius"/>
    </source>
</evidence>
<dbReference type="GO" id="GO:0005507">
    <property type="term" value="F:copper ion binding"/>
    <property type="evidence" value="ECO:0007669"/>
    <property type="project" value="InterPro"/>
</dbReference>
<sequence>MTPNDHRYEQIDRGQESGDEAENEDEDESEEDQLLIGVPDRHDIWDQPWWVFFLTVLLLLGLIAASITVHAAVCTNRSPLYKPISKDQFTILKIRQNLVSMNLGLSNVTACRIPRMVVDGSGPSWMVTPGENIGAVRCTSEQQLVLSVGNTLQSEPVHLVTESLLGMGDIVSPMHTRFLPMLSVDQLLTQTAAGTATLTSANQFHRGQGLVVPMLIGGDLPHISDIYTSDLVGVIDRATDFLFVMQDACPLSVVSESDDSIWKSCSCAYPPSSHTLSSNGSTLFGAVFANNHFSSHMHYVNVKPDALVRLRIFNAASGTNFHINVTSDDAYIKSIIVAVDGQWVEPVELEDVLEPLWIGVGQRMDVLIFVPSRRWTQITVIAIEEGDGLRRQIGMTLETEHDAKASSTDNSPSRLVESSYCSTWNNERLFNRLPLIKEATETICQSCTQEKNKLVTTMVLGQDNTINGFRYGDEGQTSLKVSLGDQVNITFVNEAHDAISMRIQGHTFVVTEFDDVATTKGAIRDTILIPPSKSIMISFEALNPGSFVIASMHEIRRQRGMAIPLEYSL</sequence>
<dbReference type="Gene3D" id="2.60.40.420">
    <property type="entry name" value="Cupredoxins - blue copper proteins"/>
    <property type="match status" value="2"/>
</dbReference>
<feature type="transmembrane region" description="Helical" evidence="2">
    <location>
        <begin position="49"/>
        <end position="73"/>
    </location>
</feature>
<evidence type="ECO:0008006" key="6">
    <source>
        <dbReference type="Google" id="ProtNLM"/>
    </source>
</evidence>
<keyword evidence="2" id="KW-0812">Transmembrane</keyword>
<feature type="region of interest" description="Disordered" evidence="1">
    <location>
        <begin position="1"/>
        <end position="32"/>
    </location>
</feature>
<protein>
    <recommendedName>
        <fullName evidence="6">Plastocyanin-like domain-containing protein</fullName>
    </recommendedName>
</protein>
<dbReference type="InterPro" id="IPR008972">
    <property type="entry name" value="Cupredoxin"/>
</dbReference>
<dbReference type="AlphaFoldDB" id="A0A0H5R735"/>
<accession>A0A0H5R735</accession>
<dbReference type="GO" id="GO:0016491">
    <property type="term" value="F:oxidoreductase activity"/>
    <property type="evidence" value="ECO:0007669"/>
    <property type="project" value="InterPro"/>
</dbReference>
<dbReference type="Pfam" id="PF07731">
    <property type="entry name" value="Cu-oxidase_2"/>
    <property type="match status" value="1"/>
</dbReference>
<evidence type="ECO:0000256" key="1">
    <source>
        <dbReference type="SAM" id="MobiDB-lite"/>
    </source>
</evidence>
<feature type="domain" description="Plastocyanin-like" evidence="3">
    <location>
        <begin position="293"/>
        <end position="369"/>
    </location>
</feature>
<evidence type="ECO:0000313" key="5">
    <source>
        <dbReference type="EMBL" id="CRZ09641.1"/>
    </source>
</evidence>
<dbReference type="EMBL" id="HACM01009199">
    <property type="protein sequence ID" value="CRZ09641.1"/>
    <property type="molecule type" value="Transcribed_RNA"/>
</dbReference>
<keyword evidence="2" id="KW-1133">Transmembrane helix</keyword>
<dbReference type="InterPro" id="IPR011706">
    <property type="entry name" value="Cu-oxidase_C"/>
</dbReference>
<dbReference type="SUPFAM" id="SSF49503">
    <property type="entry name" value="Cupredoxins"/>
    <property type="match status" value="2"/>
</dbReference>
<proteinExistence type="predicted"/>